<accession>A0A482WDD1</accession>
<dbReference type="Proteomes" id="UP000292052">
    <property type="component" value="Unassembled WGS sequence"/>
</dbReference>
<sequence length="106" mass="11838">MPCSTVHDGFATIRRPRVGPPRAPPRPPSLASVPEDPRIGCLTSPLGKPAIPWWELATRRSRYRSCPTLELHVSIQLVCNYVCVYTGSIQFMLMVIEVSLKLVHKS</sequence>
<gene>
    <name evidence="2" type="ORF">BDFB_001482</name>
</gene>
<evidence type="ECO:0000256" key="1">
    <source>
        <dbReference type="SAM" id="MobiDB-lite"/>
    </source>
</evidence>
<protein>
    <submittedName>
        <fullName evidence="2">Uncharacterized protein</fullName>
    </submittedName>
</protein>
<dbReference type="EMBL" id="QDEB01008377">
    <property type="protein sequence ID" value="RZC42378.1"/>
    <property type="molecule type" value="Genomic_DNA"/>
</dbReference>
<feature type="region of interest" description="Disordered" evidence="1">
    <location>
        <begin position="13"/>
        <end position="35"/>
    </location>
</feature>
<evidence type="ECO:0000313" key="3">
    <source>
        <dbReference type="Proteomes" id="UP000292052"/>
    </source>
</evidence>
<evidence type="ECO:0000313" key="2">
    <source>
        <dbReference type="EMBL" id="RZC42378.1"/>
    </source>
</evidence>
<dbReference type="OrthoDB" id="6760377at2759"/>
<dbReference type="AlphaFoldDB" id="A0A482WDD1"/>
<keyword evidence="3" id="KW-1185">Reference proteome</keyword>
<comment type="caution">
    <text evidence="2">The sequence shown here is derived from an EMBL/GenBank/DDBJ whole genome shotgun (WGS) entry which is preliminary data.</text>
</comment>
<organism evidence="2 3">
    <name type="scientific">Asbolus verrucosus</name>
    <name type="common">Desert ironclad beetle</name>
    <dbReference type="NCBI Taxonomy" id="1661398"/>
    <lineage>
        <taxon>Eukaryota</taxon>
        <taxon>Metazoa</taxon>
        <taxon>Ecdysozoa</taxon>
        <taxon>Arthropoda</taxon>
        <taxon>Hexapoda</taxon>
        <taxon>Insecta</taxon>
        <taxon>Pterygota</taxon>
        <taxon>Neoptera</taxon>
        <taxon>Endopterygota</taxon>
        <taxon>Coleoptera</taxon>
        <taxon>Polyphaga</taxon>
        <taxon>Cucujiformia</taxon>
        <taxon>Tenebrionidae</taxon>
        <taxon>Pimeliinae</taxon>
        <taxon>Asbolus</taxon>
    </lineage>
</organism>
<proteinExistence type="predicted"/>
<name>A0A482WDD1_ASBVE</name>
<reference evidence="2 3" key="1">
    <citation type="submission" date="2017-03" db="EMBL/GenBank/DDBJ databases">
        <title>Genome of the blue death feigning beetle - Asbolus verrucosus.</title>
        <authorList>
            <person name="Rider S.D."/>
        </authorList>
    </citation>
    <scope>NUCLEOTIDE SEQUENCE [LARGE SCALE GENOMIC DNA]</scope>
    <source>
        <strain evidence="2">Butters</strain>
        <tissue evidence="2">Head and leg muscle</tissue>
    </source>
</reference>
<feature type="compositionally biased region" description="Pro residues" evidence="1">
    <location>
        <begin position="18"/>
        <end position="28"/>
    </location>
</feature>